<dbReference type="InterPro" id="IPR047928">
    <property type="entry name" value="Perm_prefix_1"/>
</dbReference>
<organism evidence="2 3">
    <name type="scientific">Anaerotignum lactatifermentans DSM 14214</name>
    <dbReference type="NCBI Taxonomy" id="1121323"/>
    <lineage>
        <taxon>Bacteria</taxon>
        <taxon>Bacillati</taxon>
        <taxon>Bacillota</taxon>
        <taxon>Clostridia</taxon>
        <taxon>Lachnospirales</taxon>
        <taxon>Anaerotignaceae</taxon>
        <taxon>Anaerotignum</taxon>
    </lineage>
</organism>
<dbReference type="RefSeq" id="WP_072853744.1">
    <property type="nucleotide sequence ID" value="NZ_FRAH01000107.1"/>
</dbReference>
<keyword evidence="1" id="KW-0472">Membrane</keyword>
<keyword evidence="1" id="KW-0812">Transmembrane</keyword>
<dbReference type="NCBIfam" id="NF038403">
    <property type="entry name" value="perm_prefix_1"/>
    <property type="match status" value="1"/>
</dbReference>
<feature type="transmembrane region" description="Helical" evidence="1">
    <location>
        <begin position="87"/>
        <end position="109"/>
    </location>
</feature>
<protein>
    <submittedName>
        <fullName evidence="2">Uncharacterized protein</fullName>
    </submittedName>
</protein>
<accession>A0A1M7AHA1</accession>
<name>A0A1M7AHA1_9FIRM</name>
<evidence type="ECO:0000313" key="2">
    <source>
        <dbReference type="EMBL" id="SHL41936.1"/>
    </source>
</evidence>
<keyword evidence="3" id="KW-1185">Reference proteome</keyword>
<dbReference type="Proteomes" id="UP000183975">
    <property type="component" value="Unassembled WGS sequence"/>
</dbReference>
<evidence type="ECO:0000256" key="1">
    <source>
        <dbReference type="SAM" id="Phobius"/>
    </source>
</evidence>
<reference evidence="2 3" key="1">
    <citation type="submission" date="2016-11" db="EMBL/GenBank/DDBJ databases">
        <authorList>
            <person name="Jaros S."/>
            <person name="Januszkiewicz K."/>
            <person name="Wedrychowicz H."/>
        </authorList>
    </citation>
    <scope>NUCLEOTIDE SEQUENCE [LARGE SCALE GENOMIC DNA]</scope>
    <source>
        <strain evidence="2 3">DSM 14214</strain>
    </source>
</reference>
<gene>
    <name evidence="2" type="ORF">SAMN02745138_03402</name>
</gene>
<dbReference type="OrthoDB" id="1734356at2"/>
<dbReference type="EMBL" id="FRAH01000107">
    <property type="protein sequence ID" value="SHL41936.1"/>
    <property type="molecule type" value="Genomic_DNA"/>
</dbReference>
<sequence>MAKELFENYIKAVTSHVKFRFDRRAIGQELREHMEDLYEDLLSQDIDEEQAAQLTVDYMGDSEELGKELNEAHNPVLGYVWLWVRRLFILIFIAFGLPVISVGGCRAIGTGYGAVDRFFTELYEETPENLVYTVEVNRQVKVDDMVVGVEELRYYQNGDMELKYITYQELFSTALTGTFDFYDCYLTDGENYTSQFRPRNTQIEVSGIYYEAGSITYPDFPADAKECHFIYDREGRQFDMEISLLQKEEDL</sequence>
<proteinExistence type="predicted"/>
<keyword evidence="1" id="KW-1133">Transmembrane helix</keyword>
<dbReference type="AlphaFoldDB" id="A0A1M7AHA1"/>
<evidence type="ECO:0000313" key="3">
    <source>
        <dbReference type="Proteomes" id="UP000183975"/>
    </source>
</evidence>